<protein>
    <submittedName>
        <fullName evidence="2">Uncharacterized protein</fullName>
    </submittedName>
</protein>
<feature type="region of interest" description="Disordered" evidence="1">
    <location>
        <begin position="47"/>
        <end position="75"/>
    </location>
</feature>
<reference evidence="2 3" key="1">
    <citation type="journal article" date="2022" name="Nat. Ecol. Evol.">
        <title>A masculinizing supergene underlies an exaggerated male reproductive morph in a spider.</title>
        <authorList>
            <person name="Hendrickx F."/>
            <person name="De Corte Z."/>
            <person name="Sonet G."/>
            <person name="Van Belleghem S.M."/>
            <person name="Kostlbacher S."/>
            <person name="Vangestel C."/>
        </authorList>
    </citation>
    <scope>NUCLEOTIDE SEQUENCE [LARGE SCALE GENOMIC DNA]</scope>
    <source>
        <strain evidence="2">W744_W776</strain>
    </source>
</reference>
<gene>
    <name evidence="2" type="ORF">JTE90_018183</name>
</gene>
<evidence type="ECO:0000313" key="2">
    <source>
        <dbReference type="EMBL" id="KAG8180564.1"/>
    </source>
</evidence>
<feature type="compositionally biased region" description="Polar residues" evidence="1">
    <location>
        <begin position="65"/>
        <end position="75"/>
    </location>
</feature>
<accession>A0AAV6UA77</accession>
<feature type="compositionally biased region" description="Basic and acidic residues" evidence="1">
    <location>
        <begin position="47"/>
        <end position="59"/>
    </location>
</feature>
<feature type="region of interest" description="Disordered" evidence="1">
    <location>
        <begin position="1"/>
        <end position="22"/>
    </location>
</feature>
<dbReference type="EMBL" id="JAFNEN010000559">
    <property type="protein sequence ID" value="KAG8180564.1"/>
    <property type="molecule type" value="Genomic_DNA"/>
</dbReference>
<keyword evidence="3" id="KW-1185">Reference proteome</keyword>
<organism evidence="2 3">
    <name type="scientific">Oedothorax gibbosus</name>
    <dbReference type="NCBI Taxonomy" id="931172"/>
    <lineage>
        <taxon>Eukaryota</taxon>
        <taxon>Metazoa</taxon>
        <taxon>Ecdysozoa</taxon>
        <taxon>Arthropoda</taxon>
        <taxon>Chelicerata</taxon>
        <taxon>Arachnida</taxon>
        <taxon>Araneae</taxon>
        <taxon>Araneomorphae</taxon>
        <taxon>Entelegynae</taxon>
        <taxon>Araneoidea</taxon>
        <taxon>Linyphiidae</taxon>
        <taxon>Erigoninae</taxon>
        <taxon>Oedothorax</taxon>
    </lineage>
</organism>
<proteinExistence type="predicted"/>
<sequence>MNHDWTCGRGRSRHPPVNRTDDQKIAALMRPRQPQTVCLAGLLRNVQFREPESQGEPRPDAGGPTNDSPPGNGNL</sequence>
<name>A0AAV6UA77_9ARAC</name>
<evidence type="ECO:0000256" key="1">
    <source>
        <dbReference type="SAM" id="MobiDB-lite"/>
    </source>
</evidence>
<dbReference type="AlphaFoldDB" id="A0AAV6UA77"/>
<comment type="caution">
    <text evidence="2">The sequence shown here is derived from an EMBL/GenBank/DDBJ whole genome shotgun (WGS) entry which is preliminary data.</text>
</comment>
<evidence type="ECO:0000313" key="3">
    <source>
        <dbReference type="Proteomes" id="UP000827092"/>
    </source>
</evidence>
<dbReference type="Proteomes" id="UP000827092">
    <property type="component" value="Unassembled WGS sequence"/>
</dbReference>